<dbReference type="InterPro" id="IPR036873">
    <property type="entry name" value="Rhodanese-like_dom_sf"/>
</dbReference>
<comment type="caution">
    <text evidence="10">The sequence shown here is derived from an EMBL/GenBank/DDBJ whole genome shotgun (WGS) entry which is preliminary data.</text>
</comment>
<evidence type="ECO:0000313" key="11">
    <source>
        <dbReference type="Proteomes" id="UP001166052"/>
    </source>
</evidence>
<evidence type="ECO:0000259" key="9">
    <source>
        <dbReference type="PROSITE" id="PS50206"/>
    </source>
</evidence>
<dbReference type="PROSITE" id="PS50206">
    <property type="entry name" value="RHODANESE_3"/>
    <property type="match status" value="1"/>
</dbReference>
<accession>A0ABS2YY90</accession>
<feature type="non-terminal residue" evidence="10">
    <location>
        <position position="1"/>
    </location>
</feature>
<dbReference type="EC" id="3.1.3.48" evidence="7"/>
<dbReference type="PRINTS" id="PR00716">
    <property type="entry name" value="MPIPHPHTASE"/>
</dbReference>
<feature type="region of interest" description="Disordered" evidence="8">
    <location>
        <begin position="256"/>
        <end position="291"/>
    </location>
</feature>
<evidence type="ECO:0000313" key="10">
    <source>
        <dbReference type="EMBL" id="MBN3291744.1"/>
    </source>
</evidence>
<reference evidence="10" key="1">
    <citation type="journal article" date="2021" name="Cell">
        <title>Tracing the genetic footprints of vertebrate landing in non-teleost ray-finned fishes.</title>
        <authorList>
            <person name="Bi X."/>
            <person name="Wang K."/>
            <person name="Yang L."/>
            <person name="Pan H."/>
            <person name="Jiang H."/>
            <person name="Wei Q."/>
            <person name="Fang M."/>
            <person name="Yu H."/>
            <person name="Zhu C."/>
            <person name="Cai Y."/>
            <person name="He Y."/>
            <person name="Gan X."/>
            <person name="Zeng H."/>
            <person name="Yu D."/>
            <person name="Zhu Y."/>
            <person name="Jiang H."/>
            <person name="Qiu Q."/>
            <person name="Yang H."/>
            <person name="Zhang Y.E."/>
            <person name="Wang W."/>
            <person name="Zhu M."/>
            <person name="He S."/>
            <person name="Zhang G."/>
        </authorList>
    </citation>
    <scope>NUCLEOTIDE SEQUENCE</scope>
    <source>
        <strain evidence="10">Bchr_001</strain>
    </source>
</reference>
<proteinExistence type="inferred from homology"/>
<comment type="catalytic activity">
    <reaction evidence="7">
        <text>O-phospho-L-tyrosyl-[protein] + H2O = L-tyrosyl-[protein] + phosphate</text>
        <dbReference type="Rhea" id="RHEA:10684"/>
        <dbReference type="Rhea" id="RHEA-COMP:10136"/>
        <dbReference type="Rhea" id="RHEA-COMP:20101"/>
        <dbReference type="ChEBI" id="CHEBI:15377"/>
        <dbReference type="ChEBI" id="CHEBI:43474"/>
        <dbReference type="ChEBI" id="CHEBI:46858"/>
        <dbReference type="ChEBI" id="CHEBI:61978"/>
        <dbReference type="EC" id="3.1.3.48"/>
    </reaction>
</comment>
<evidence type="ECO:0000256" key="3">
    <source>
        <dbReference type="ARBA" id="ARBA00022776"/>
    </source>
</evidence>
<keyword evidence="11" id="KW-1185">Reference proteome</keyword>
<feature type="non-terminal residue" evidence="10">
    <location>
        <position position="525"/>
    </location>
</feature>
<keyword evidence="6 7" id="KW-0131">Cell cycle</keyword>
<dbReference type="CDD" id="cd01530">
    <property type="entry name" value="Cdc25"/>
    <property type="match status" value="1"/>
</dbReference>
<feature type="compositionally biased region" description="Basic and acidic residues" evidence="8">
    <location>
        <begin position="256"/>
        <end position="276"/>
    </location>
</feature>
<dbReference type="InterPro" id="IPR001763">
    <property type="entry name" value="Rhodanese-like_dom"/>
</dbReference>
<dbReference type="Pfam" id="PF00581">
    <property type="entry name" value="Rhodanese"/>
    <property type="match status" value="1"/>
</dbReference>
<feature type="domain" description="Rhodanese" evidence="9">
    <location>
        <begin position="376"/>
        <end position="483"/>
    </location>
</feature>
<comment type="function">
    <text evidence="7">Tyrosine protein phosphatase which functions as a dosage-dependent inducer of mitotic progression.</text>
</comment>
<dbReference type="SMART" id="SM00450">
    <property type="entry name" value="RHOD"/>
    <property type="match status" value="1"/>
</dbReference>
<feature type="region of interest" description="Disordered" evidence="8">
    <location>
        <begin position="61"/>
        <end position="93"/>
    </location>
</feature>
<evidence type="ECO:0000256" key="4">
    <source>
        <dbReference type="ARBA" id="ARBA00022801"/>
    </source>
</evidence>
<evidence type="ECO:0000256" key="7">
    <source>
        <dbReference type="RuleBase" id="RU368028"/>
    </source>
</evidence>
<dbReference type="InterPro" id="IPR000751">
    <property type="entry name" value="MPI_Phosphatase"/>
</dbReference>
<keyword evidence="5 7" id="KW-0904">Protein phosphatase</keyword>
<name>A0ABS2YY90_POLSE</name>
<evidence type="ECO:0000256" key="1">
    <source>
        <dbReference type="ARBA" id="ARBA00011065"/>
    </source>
</evidence>
<evidence type="ECO:0000256" key="8">
    <source>
        <dbReference type="SAM" id="MobiDB-lite"/>
    </source>
</evidence>
<evidence type="ECO:0000256" key="2">
    <source>
        <dbReference type="ARBA" id="ARBA00022618"/>
    </source>
</evidence>
<gene>
    <name evidence="10" type="primary">Cdc251b_1</name>
    <name evidence="10" type="ORF">GTO92_0016317</name>
</gene>
<organism evidence="10 11">
    <name type="scientific">Polypterus senegalus</name>
    <name type="common">Senegal bichir</name>
    <dbReference type="NCBI Taxonomy" id="55291"/>
    <lineage>
        <taxon>Eukaryota</taxon>
        <taxon>Metazoa</taxon>
        <taxon>Chordata</taxon>
        <taxon>Craniata</taxon>
        <taxon>Vertebrata</taxon>
        <taxon>Euteleostomi</taxon>
        <taxon>Actinopterygii</taxon>
        <taxon>Polypteriformes</taxon>
        <taxon>Polypteridae</taxon>
        <taxon>Polypterus</taxon>
    </lineage>
</organism>
<feature type="compositionally biased region" description="Polar residues" evidence="8">
    <location>
        <begin position="66"/>
        <end position="87"/>
    </location>
</feature>
<dbReference type="EMBL" id="JAAWVN010013865">
    <property type="protein sequence ID" value="MBN3291744.1"/>
    <property type="molecule type" value="Genomic_DNA"/>
</dbReference>
<comment type="similarity">
    <text evidence="1 7">Belongs to the MPI phosphatase family.</text>
</comment>
<dbReference type="Gene3D" id="3.40.250.10">
    <property type="entry name" value="Rhodanese-like domain"/>
    <property type="match status" value="1"/>
</dbReference>
<keyword evidence="3 7" id="KW-0498">Mitosis</keyword>
<evidence type="ECO:0000256" key="5">
    <source>
        <dbReference type="ARBA" id="ARBA00022912"/>
    </source>
</evidence>
<dbReference type="Proteomes" id="UP001166052">
    <property type="component" value="Unassembled WGS sequence"/>
</dbReference>
<evidence type="ECO:0000256" key="6">
    <source>
        <dbReference type="ARBA" id="ARBA00023306"/>
    </source>
</evidence>
<dbReference type="PANTHER" id="PTHR10828">
    <property type="entry name" value="M-PHASE INDUCER PHOSPHATASE DUAL SPECIFICITY PHOSPHATASE CDC25"/>
    <property type="match status" value="1"/>
</dbReference>
<dbReference type="PANTHER" id="PTHR10828:SF64">
    <property type="entry name" value="M-PHASE INDUCER PHOSPHATASE 3"/>
    <property type="match status" value="1"/>
</dbReference>
<keyword evidence="4 7" id="KW-0378">Hydrolase</keyword>
<protein>
    <recommendedName>
        <fullName evidence="7">M-phase inducer phosphatase</fullName>
        <ecNumber evidence="7">3.1.3.48</ecNumber>
    </recommendedName>
</protein>
<dbReference type="SUPFAM" id="SSF52821">
    <property type="entry name" value="Rhodanese/Cell cycle control phosphatase"/>
    <property type="match status" value="1"/>
</dbReference>
<dbReference type="Pfam" id="PF06617">
    <property type="entry name" value="M-inducer_phosp"/>
    <property type="match status" value="1"/>
</dbReference>
<keyword evidence="2 7" id="KW-0132">Cell division</keyword>
<sequence>MEENPKSDSMNFRSGCRLILNTALEKESSFCGVDVAASPITDLASKLNSLSAFAEGDTPKRRLDLSNLSQNGEPDTSDTGESGNPSSPCALESPMQVKRCQRFKGFRSLLPKLMCSSPKVGPPVNRERHRELGDLSNKENVPSRCFAASAALCDQEMQTWEQEASAIAPAIQVTHCDMSPITLEPSSHMEVSAVTDGFSEFLGGYEDAAGTNGSISSSMALLLSDPLMSQGTACGSVLRPARRVRKGLFRSPSMPEKLHRPLLKRPERADELETPMRVKRSRSTSSPIREEADIKTQVMQDPLASCGHWVQRTLKKSLSCDMDIQNILEEDMVPSELIGDFSKVRILPTLSGNHQDLQYIGGETMVSLLCGEFNGLIEKYFIVDCRYPYEYDGGHIKGALNLHKEDDICSFFLASPVTASSAEKRIVLVFHCEFSSERAPKMCRFLRRQDRSANDYPALHYPELYVLKGGYKEFFREYKMWCDPQAYCPMHHQDHKEELLKFRSRSKLLTGARRRREQICKMIKM</sequence>